<dbReference type="Pfam" id="PF12680">
    <property type="entry name" value="SnoaL_2"/>
    <property type="match status" value="1"/>
</dbReference>
<dbReference type="Pfam" id="PF04542">
    <property type="entry name" value="Sigma70_r2"/>
    <property type="match status" value="1"/>
</dbReference>
<evidence type="ECO:0000259" key="6">
    <source>
        <dbReference type="Pfam" id="PF04542"/>
    </source>
</evidence>
<proteinExistence type="inferred from homology"/>
<evidence type="ECO:0000256" key="4">
    <source>
        <dbReference type="ARBA" id="ARBA00023082"/>
    </source>
</evidence>
<keyword evidence="4" id="KW-0731">Sigma factor</keyword>
<sequence>MTTTTIAEEFETHRPRMFRLAYRMLGSAEEAEDTVQDAYLRFSGADRSVITHPAAWLAKTVTNLCLTRLTSARARRETYVGPWLPEPVVTSDGTLGPLESAERRDAVSLAMLVLLERLTPTERAVYVLREAFAYSHREIAETLDLTEANSRQLYRRAEQRLALEEGRFEVVPERQEELVASFLAAAREGDLSDLERLLADDVTWWGDGGGKVSAAPQPIEGREKVMRFLGGIFKKFAARVTFSVSELNGTPGLLAWEDGVLVSAIGFEYRDGRIVGVRAVLNPDKLDFVRRQLA</sequence>
<dbReference type="Gene3D" id="1.10.10.10">
    <property type="entry name" value="Winged helix-like DNA-binding domain superfamily/Winged helix DNA-binding domain"/>
    <property type="match status" value="1"/>
</dbReference>
<feature type="domain" description="RNA polymerase sigma factor 70 region 4 type 2" evidence="7">
    <location>
        <begin position="110"/>
        <end position="161"/>
    </location>
</feature>
<keyword evidence="5" id="KW-0804">Transcription</keyword>
<dbReference type="InterPro" id="IPR013324">
    <property type="entry name" value="RNA_pol_sigma_r3/r4-like"/>
</dbReference>
<dbReference type="SUPFAM" id="SSF88946">
    <property type="entry name" value="Sigma2 domain of RNA polymerase sigma factors"/>
    <property type="match status" value="1"/>
</dbReference>
<dbReference type="InterPro" id="IPR007627">
    <property type="entry name" value="RNA_pol_sigma70_r2"/>
</dbReference>
<dbReference type="SUPFAM" id="SSF88659">
    <property type="entry name" value="Sigma3 and sigma4 domains of RNA polymerase sigma factors"/>
    <property type="match status" value="1"/>
</dbReference>
<dbReference type="Gene3D" id="3.10.450.50">
    <property type="match status" value="1"/>
</dbReference>
<evidence type="ECO:0000259" key="7">
    <source>
        <dbReference type="Pfam" id="PF08281"/>
    </source>
</evidence>
<evidence type="ECO:0000256" key="1">
    <source>
        <dbReference type="ARBA" id="ARBA00010641"/>
    </source>
</evidence>
<evidence type="ECO:0000256" key="3">
    <source>
        <dbReference type="ARBA" id="ARBA00023015"/>
    </source>
</evidence>
<dbReference type="Pfam" id="PF08281">
    <property type="entry name" value="Sigma70_r4_2"/>
    <property type="match status" value="1"/>
</dbReference>
<dbReference type="NCBIfam" id="TIGR02937">
    <property type="entry name" value="sigma70-ECF"/>
    <property type="match status" value="1"/>
</dbReference>
<dbReference type="PANTHER" id="PTHR30173">
    <property type="entry name" value="SIGMA 19 FACTOR"/>
    <property type="match status" value="1"/>
</dbReference>
<feature type="domain" description="SnoaL-like" evidence="8">
    <location>
        <begin position="179"/>
        <end position="244"/>
    </location>
</feature>
<comment type="caution">
    <text evidence="9">The sequence shown here is derived from an EMBL/GenBank/DDBJ whole genome shotgun (WGS) entry which is preliminary data.</text>
</comment>
<dbReference type="InterPro" id="IPR037401">
    <property type="entry name" value="SnoaL-like"/>
</dbReference>
<comment type="similarity">
    <text evidence="1">Belongs to the sigma-70 factor family. ECF subfamily.</text>
</comment>
<dbReference type="Proteomes" id="UP001595839">
    <property type="component" value="Unassembled WGS sequence"/>
</dbReference>
<keyword evidence="3" id="KW-0805">Transcription regulation</keyword>
<dbReference type="RefSeq" id="WP_381181348.1">
    <property type="nucleotide sequence ID" value="NZ_JBHSFK010000027.1"/>
</dbReference>
<organism evidence="9 10">
    <name type="scientific">Streptomyces vulcanius</name>
    <dbReference type="NCBI Taxonomy" id="1441876"/>
    <lineage>
        <taxon>Bacteria</taxon>
        <taxon>Bacillati</taxon>
        <taxon>Actinomycetota</taxon>
        <taxon>Actinomycetes</taxon>
        <taxon>Kitasatosporales</taxon>
        <taxon>Streptomycetaceae</taxon>
        <taxon>Streptomyces</taxon>
    </lineage>
</organism>
<dbReference type="InterPro" id="IPR032710">
    <property type="entry name" value="NTF2-like_dom_sf"/>
</dbReference>
<dbReference type="PANTHER" id="PTHR30173:SF36">
    <property type="entry name" value="ECF RNA POLYMERASE SIGMA FACTOR SIGJ"/>
    <property type="match status" value="1"/>
</dbReference>
<dbReference type="SUPFAM" id="SSF54427">
    <property type="entry name" value="NTF2-like"/>
    <property type="match status" value="1"/>
</dbReference>
<dbReference type="InterPro" id="IPR014284">
    <property type="entry name" value="RNA_pol_sigma-70_dom"/>
</dbReference>
<dbReference type="InterPro" id="IPR052704">
    <property type="entry name" value="ECF_Sigma-70_Domain"/>
</dbReference>
<dbReference type="NCBIfam" id="TIGR02957">
    <property type="entry name" value="SigX4"/>
    <property type="match status" value="1"/>
</dbReference>
<name>A0ABV9AXG6_9ACTN</name>
<accession>A0ABV9AXG6</accession>
<gene>
    <name evidence="9" type="ORF">ACFPIH_34655</name>
</gene>
<evidence type="ECO:0000256" key="5">
    <source>
        <dbReference type="ARBA" id="ARBA00023163"/>
    </source>
</evidence>
<evidence type="ECO:0000259" key="8">
    <source>
        <dbReference type="Pfam" id="PF12680"/>
    </source>
</evidence>
<evidence type="ECO:0000256" key="2">
    <source>
        <dbReference type="ARBA" id="ARBA00011344"/>
    </source>
</evidence>
<dbReference type="EMBL" id="JBHSFK010000027">
    <property type="protein sequence ID" value="MFC4504592.1"/>
    <property type="molecule type" value="Genomic_DNA"/>
</dbReference>
<protein>
    <submittedName>
        <fullName evidence="9">RNA polymerase sigma-70 factor</fullName>
    </submittedName>
</protein>
<dbReference type="NCBIfam" id="NF007214">
    <property type="entry name" value="PRK09636.1"/>
    <property type="match status" value="1"/>
</dbReference>
<evidence type="ECO:0000313" key="9">
    <source>
        <dbReference type="EMBL" id="MFC4504592.1"/>
    </source>
</evidence>
<dbReference type="InterPro" id="IPR014303">
    <property type="entry name" value="RNA_pol_sigma-70_ECF"/>
</dbReference>
<reference evidence="10" key="1">
    <citation type="journal article" date="2019" name="Int. J. Syst. Evol. Microbiol.">
        <title>The Global Catalogue of Microorganisms (GCM) 10K type strain sequencing project: providing services to taxonomists for standard genome sequencing and annotation.</title>
        <authorList>
            <consortium name="The Broad Institute Genomics Platform"/>
            <consortium name="The Broad Institute Genome Sequencing Center for Infectious Disease"/>
            <person name="Wu L."/>
            <person name="Ma J."/>
        </authorList>
    </citation>
    <scope>NUCLEOTIDE SEQUENCE [LARGE SCALE GENOMIC DNA]</scope>
    <source>
        <strain evidence="10">CGMCC 4.7177</strain>
    </source>
</reference>
<evidence type="ECO:0000313" key="10">
    <source>
        <dbReference type="Proteomes" id="UP001595839"/>
    </source>
</evidence>
<dbReference type="Gene3D" id="1.10.1740.10">
    <property type="match status" value="1"/>
</dbReference>
<dbReference type="InterPro" id="IPR013249">
    <property type="entry name" value="RNA_pol_sigma70_r4_t2"/>
</dbReference>
<comment type="subunit">
    <text evidence="2">Interacts transiently with the RNA polymerase catalytic core formed by RpoA, RpoB, RpoC and RpoZ (2 alpha, 1 beta, 1 beta' and 1 omega subunit) to form the RNA polymerase holoenzyme that can initiate transcription.</text>
</comment>
<feature type="domain" description="RNA polymerase sigma-70 region 2" evidence="6">
    <location>
        <begin position="10"/>
        <end position="73"/>
    </location>
</feature>
<dbReference type="InterPro" id="IPR036388">
    <property type="entry name" value="WH-like_DNA-bd_sf"/>
</dbReference>
<keyword evidence="10" id="KW-1185">Reference proteome</keyword>
<dbReference type="InterPro" id="IPR013325">
    <property type="entry name" value="RNA_pol_sigma_r2"/>
</dbReference>